<feature type="domain" description="Cupin type-2" evidence="1">
    <location>
        <begin position="66"/>
        <end position="123"/>
    </location>
</feature>
<keyword evidence="3" id="KW-1185">Reference proteome</keyword>
<evidence type="ECO:0000313" key="2">
    <source>
        <dbReference type="EMBL" id="MCK7611674.1"/>
    </source>
</evidence>
<dbReference type="EMBL" id="JALNMJ010000003">
    <property type="protein sequence ID" value="MCK7611674.1"/>
    <property type="molecule type" value="Genomic_DNA"/>
</dbReference>
<dbReference type="RefSeq" id="WP_248152019.1">
    <property type="nucleotide sequence ID" value="NZ_JALNMJ010000003.1"/>
</dbReference>
<dbReference type="InterPro" id="IPR014710">
    <property type="entry name" value="RmlC-like_jellyroll"/>
</dbReference>
<dbReference type="Pfam" id="PF07883">
    <property type="entry name" value="Cupin_2"/>
    <property type="match status" value="1"/>
</dbReference>
<dbReference type="InterPro" id="IPR011051">
    <property type="entry name" value="RmlC_Cupin_sf"/>
</dbReference>
<proteinExistence type="predicted"/>
<gene>
    <name evidence="2" type="ORF">M0H32_05845</name>
</gene>
<comment type="caution">
    <text evidence="2">The sequence shown here is derived from an EMBL/GenBank/DDBJ whole genome shotgun (WGS) entry which is preliminary data.</text>
</comment>
<dbReference type="InterPro" id="IPR013096">
    <property type="entry name" value="Cupin_2"/>
</dbReference>
<evidence type="ECO:0000313" key="3">
    <source>
        <dbReference type="Proteomes" id="UP001431221"/>
    </source>
</evidence>
<name>A0ABT0GQI8_9HYPH</name>
<dbReference type="Proteomes" id="UP001431221">
    <property type="component" value="Unassembled WGS sequence"/>
</dbReference>
<accession>A0ABT0GQI8</accession>
<sequence length="145" mass="15273">MRHVEIEQDIICNFVPAPQIPAGGFAMQMDQQALEGGTDPVFGTVQWRTLICANKTPSSGLVFGVATFGPLGSLNPHRHPPAEFYFGLSGSGTVTIEGVEIAINAGTAVFIPPNARHGVVAGDDGLVFAYGFPSDTFDAVAYDFS</sequence>
<protein>
    <submittedName>
        <fullName evidence="2">Cupin domain-containing protein</fullName>
    </submittedName>
</protein>
<organism evidence="2 3">
    <name type="scientific">Roseibium sediminicola</name>
    <dbReference type="NCBI Taxonomy" id="2933272"/>
    <lineage>
        <taxon>Bacteria</taxon>
        <taxon>Pseudomonadati</taxon>
        <taxon>Pseudomonadota</taxon>
        <taxon>Alphaproteobacteria</taxon>
        <taxon>Hyphomicrobiales</taxon>
        <taxon>Stappiaceae</taxon>
        <taxon>Roseibium</taxon>
    </lineage>
</organism>
<dbReference type="Gene3D" id="2.60.120.10">
    <property type="entry name" value="Jelly Rolls"/>
    <property type="match status" value="1"/>
</dbReference>
<evidence type="ECO:0000259" key="1">
    <source>
        <dbReference type="Pfam" id="PF07883"/>
    </source>
</evidence>
<reference evidence="2" key="1">
    <citation type="submission" date="2022-04" db="EMBL/GenBank/DDBJ databases">
        <title>Roseibium sp. CAU 1639 isolated from mud.</title>
        <authorList>
            <person name="Kim W."/>
        </authorList>
    </citation>
    <scope>NUCLEOTIDE SEQUENCE</scope>
    <source>
        <strain evidence="2">CAU 1639</strain>
    </source>
</reference>
<dbReference type="SUPFAM" id="SSF51182">
    <property type="entry name" value="RmlC-like cupins"/>
    <property type="match status" value="1"/>
</dbReference>